<organism evidence="1 2">
    <name type="scientific">Francisella salina</name>
    <dbReference type="NCBI Taxonomy" id="573569"/>
    <lineage>
        <taxon>Bacteria</taxon>
        <taxon>Pseudomonadati</taxon>
        <taxon>Pseudomonadota</taxon>
        <taxon>Gammaproteobacteria</taxon>
        <taxon>Thiotrichales</taxon>
        <taxon>Francisellaceae</taxon>
        <taxon>Francisella</taxon>
    </lineage>
</organism>
<evidence type="ECO:0000313" key="1">
    <source>
        <dbReference type="EMBL" id="AEI36165.1"/>
    </source>
</evidence>
<sequence>MLCNMKGKILVTGLMFLSLLGVSYASYGVLDDQGKVITNCADLEIEKDNQDRFSRAVFSRCNNKEVFSYTGNFRYIDR</sequence>
<evidence type="ECO:0000313" key="2">
    <source>
        <dbReference type="Proteomes" id="UP000000490"/>
    </source>
</evidence>
<dbReference type="Proteomes" id="UP000000490">
    <property type="component" value="Chromosome"/>
</dbReference>
<proteinExistence type="predicted"/>
<keyword evidence="2" id="KW-1185">Reference proteome</keyword>
<dbReference type="EMBL" id="CP002872">
    <property type="protein sequence ID" value="AEI36165.1"/>
    <property type="molecule type" value="Genomic_DNA"/>
</dbReference>
<accession>A0ABN3ZR78</accession>
<reference evidence="1" key="1">
    <citation type="submission" date="2011-05" db="EMBL/GenBank/DDBJ databases">
        <authorList>
            <person name="Kuske C.R."/>
            <person name="Challacombe J.F."/>
            <person name="Siddaramappa S."/>
            <person name="Petersen J.M."/>
            <person name="Bruce D.C."/>
        </authorList>
    </citation>
    <scope>NUCLEOTIDE SEQUENCE</scope>
    <source>
        <strain evidence="1">TX077308</strain>
    </source>
</reference>
<gene>
    <name evidence="1" type="ordered locus">F7308_1239</name>
</gene>
<protein>
    <submittedName>
        <fullName evidence="1">Uncharacterized protein</fullName>
    </submittedName>
</protein>
<name>A0ABN3ZR78_FRAST</name>